<keyword evidence="4" id="KW-0963">Cytoplasm</keyword>
<dbReference type="SUPFAM" id="SSF46785">
    <property type="entry name" value="Winged helix' DNA-binding domain"/>
    <property type="match status" value="1"/>
</dbReference>
<feature type="region of interest" description="Disordered" evidence="8">
    <location>
        <begin position="1"/>
        <end position="25"/>
    </location>
</feature>
<dbReference type="InterPro" id="IPR000717">
    <property type="entry name" value="PCI_dom"/>
</dbReference>
<evidence type="ECO:0000313" key="11">
    <source>
        <dbReference type="Proteomes" id="UP001310890"/>
    </source>
</evidence>
<sequence length="501" mass="54456">MASNGIGSPPKKVKHEGSPTAGSSDLAPPTFDLDIWASHYEGALLPLRLSHIAIHCPALAEQAMTMAISTAHQGKDVRLYTRLCELAAQMHFPDLSSPDSTHVAKQEEANRRELSRLEQELRGYKNNLIRESIRMGQEDLATHQLATGGPLPDPTNPMSASNSGYNAAYQAYGKMRDYCTTPTHVASMTLRLIYTAIVQAVLTQQLGSPASQNWNSVLSNSSRLRTAGVKEEEQVKLTPIACAMAGISQLSQGNYRDAAQVFLATPKEYITIGPVQNFDVARSVASANDVAIYGGLCALATLSRPELIDLVLGGNFRAFLELEPHMRKIISLYTTAKYQSCLELLQRYYSDWSLDIFLGAQAVSAPTGSSHVDALFARIREKSITAYFSSFSQVSLSALATTFPPISSSPAAMEDEVLRMIRANQLDARLDVVNGLLVAPYELVGDKTQREAKQVAEEVERTLLLRLHRVNVSLAGLGIPKAKGNSNGAWAMSEGIENGAY</sequence>
<gene>
    <name evidence="10" type="ORF">LTR62_000517</name>
</gene>
<dbReference type="Proteomes" id="UP001310890">
    <property type="component" value="Unassembled WGS sequence"/>
</dbReference>
<evidence type="ECO:0000256" key="4">
    <source>
        <dbReference type="ARBA" id="ARBA00022490"/>
    </source>
</evidence>
<keyword evidence="5" id="KW-0736">Signalosome</keyword>
<dbReference type="InterPro" id="IPR036390">
    <property type="entry name" value="WH_DNA-bd_sf"/>
</dbReference>
<dbReference type="Pfam" id="PF01399">
    <property type="entry name" value="PCI"/>
    <property type="match status" value="1"/>
</dbReference>
<accession>A0AAN7T9E6</accession>
<dbReference type="SMART" id="SM00088">
    <property type="entry name" value="PINT"/>
    <property type="match status" value="1"/>
</dbReference>
<comment type="caution">
    <text evidence="10">The sequence shown here is derived from an EMBL/GenBank/DDBJ whole genome shotgun (WGS) entry which is preliminary data.</text>
</comment>
<dbReference type="PANTHER" id="PTHR14145:SF2">
    <property type="entry name" value="COP9 SIGNALOSOME COMPLEX SUBUNIT 1"/>
    <property type="match status" value="1"/>
</dbReference>
<organism evidence="10 11">
    <name type="scientific">Meristemomyces frigidus</name>
    <dbReference type="NCBI Taxonomy" id="1508187"/>
    <lineage>
        <taxon>Eukaryota</taxon>
        <taxon>Fungi</taxon>
        <taxon>Dikarya</taxon>
        <taxon>Ascomycota</taxon>
        <taxon>Pezizomycotina</taxon>
        <taxon>Dothideomycetes</taxon>
        <taxon>Dothideomycetidae</taxon>
        <taxon>Mycosphaerellales</taxon>
        <taxon>Teratosphaeriaceae</taxon>
        <taxon>Meristemomyces</taxon>
    </lineage>
</organism>
<dbReference type="AlphaFoldDB" id="A0AAN7T9E6"/>
<dbReference type="InterPro" id="IPR019585">
    <property type="entry name" value="Rpn7/CSN1"/>
</dbReference>
<dbReference type="InterPro" id="IPR045135">
    <property type="entry name" value="Rpn7_N"/>
</dbReference>
<name>A0AAN7T9E6_9PEZI</name>
<dbReference type="GO" id="GO:0008180">
    <property type="term" value="C:COP9 signalosome"/>
    <property type="evidence" value="ECO:0007669"/>
    <property type="project" value="UniProtKB-KW"/>
</dbReference>
<dbReference type="Gene3D" id="1.25.40.570">
    <property type="match status" value="1"/>
</dbReference>
<feature type="coiled-coil region" evidence="7">
    <location>
        <begin position="107"/>
        <end position="134"/>
    </location>
</feature>
<evidence type="ECO:0000256" key="8">
    <source>
        <dbReference type="SAM" id="MobiDB-lite"/>
    </source>
</evidence>
<evidence type="ECO:0000256" key="2">
    <source>
        <dbReference type="ARBA" id="ARBA00004496"/>
    </source>
</evidence>
<dbReference type="PANTHER" id="PTHR14145">
    <property type="entry name" value="26S PROTESOME SUBUNIT 6"/>
    <property type="match status" value="1"/>
</dbReference>
<reference evidence="10" key="1">
    <citation type="submission" date="2023-08" db="EMBL/GenBank/DDBJ databases">
        <title>Black Yeasts Isolated from many extreme environments.</title>
        <authorList>
            <person name="Coleine C."/>
            <person name="Stajich J.E."/>
            <person name="Selbmann L."/>
        </authorList>
    </citation>
    <scope>NUCLEOTIDE SEQUENCE</scope>
    <source>
        <strain evidence="10">CCFEE 5401</strain>
    </source>
</reference>
<evidence type="ECO:0000256" key="3">
    <source>
        <dbReference type="ARBA" id="ARBA00008793"/>
    </source>
</evidence>
<feature type="domain" description="PCI" evidence="9">
    <location>
        <begin position="254"/>
        <end position="444"/>
    </location>
</feature>
<comment type="subcellular location">
    <subcellularLocation>
        <location evidence="2">Cytoplasm</location>
    </subcellularLocation>
    <subcellularLocation>
        <location evidence="1">Nucleus</location>
    </subcellularLocation>
</comment>
<proteinExistence type="inferred from homology"/>
<evidence type="ECO:0000256" key="1">
    <source>
        <dbReference type="ARBA" id="ARBA00004123"/>
    </source>
</evidence>
<evidence type="ECO:0000256" key="5">
    <source>
        <dbReference type="ARBA" id="ARBA00022790"/>
    </source>
</evidence>
<dbReference type="Pfam" id="PF10602">
    <property type="entry name" value="RPN7"/>
    <property type="match status" value="2"/>
</dbReference>
<comment type="similarity">
    <text evidence="3">Belongs to the CSN1 family.</text>
</comment>
<keyword evidence="7" id="KW-0175">Coiled coil</keyword>
<evidence type="ECO:0000256" key="6">
    <source>
        <dbReference type="ARBA" id="ARBA00023242"/>
    </source>
</evidence>
<protein>
    <recommendedName>
        <fullName evidence="9">PCI domain-containing protein</fullName>
    </recommendedName>
</protein>
<evidence type="ECO:0000259" key="9">
    <source>
        <dbReference type="PROSITE" id="PS50250"/>
    </source>
</evidence>
<keyword evidence="6" id="KW-0539">Nucleus</keyword>
<dbReference type="GO" id="GO:0005737">
    <property type="term" value="C:cytoplasm"/>
    <property type="evidence" value="ECO:0007669"/>
    <property type="project" value="UniProtKB-SubCell"/>
</dbReference>
<evidence type="ECO:0000313" key="10">
    <source>
        <dbReference type="EMBL" id="KAK5107972.1"/>
    </source>
</evidence>
<evidence type="ECO:0000256" key="7">
    <source>
        <dbReference type="SAM" id="Coils"/>
    </source>
</evidence>
<dbReference type="PROSITE" id="PS50250">
    <property type="entry name" value="PCI"/>
    <property type="match status" value="1"/>
</dbReference>
<dbReference type="EMBL" id="JAVRRL010000100">
    <property type="protein sequence ID" value="KAK5107972.1"/>
    <property type="molecule type" value="Genomic_DNA"/>
</dbReference>